<feature type="domain" description="Type I restriction enzyme R protein C-terminal" evidence="1">
    <location>
        <begin position="3"/>
        <end position="81"/>
    </location>
</feature>
<evidence type="ECO:0000313" key="3">
    <source>
        <dbReference type="Proteomes" id="UP000644147"/>
    </source>
</evidence>
<dbReference type="Pfam" id="PF12008">
    <property type="entry name" value="EcoR124_C"/>
    <property type="match status" value="1"/>
</dbReference>
<proteinExistence type="predicted"/>
<protein>
    <recommendedName>
        <fullName evidence="1">Type I restriction enzyme R protein C-terminal domain-containing protein</fullName>
    </recommendedName>
</protein>
<dbReference type="InterPro" id="IPR022625">
    <property type="entry name" value="TypeI_RM_Rsu_C"/>
</dbReference>
<evidence type="ECO:0000313" key="2">
    <source>
        <dbReference type="EMBL" id="MBK0403046.1"/>
    </source>
</evidence>
<comment type="caution">
    <text evidence="2">The sequence shown here is derived from an EMBL/GenBank/DDBJ whole genome shotgun (WGS) entry which is preliminary data.</text>
</comment>
<dbReference type="EMBL" id="JAEHFX010000003">
    <property type="protein sequence ID" value="MBK0403046.1"/>
    <property type="molecule type" value="Genomic_DNA"/>
</dbReference>
<gene>
    <name evidence="2" type="ORF">I5M27_08605</name>
</gene>
<keyword evidence="3" id="KW-1185">Reference proteome</keyword>
<reference evidence="2 3" key="1">
    <citation type="submission" date="2020-12" db="EMBL/GenBank/DDBJ databases">
        <title>Bacterial novel species Adhaeribacter sp. BT258 isolated from soil.</title>
        <authorList>
            <person name="Jung H.-Y."/>
        </authorList>
    </citation>
    <scope>NUCLEOTIDE SEQUENCE [LARGE SCALE GENOMIC DNA]</scope>
    <source>
        <strain evidence="2 3">BT258</strain>
    </source>
</reference>
<dbReference type="Proteomes" id="UP000644147">
    <property type="component" value="Unassembled WGS sequence"/>
</dbReference>
<accession>A0ABS1C0X1</accession>
<sequence>MPEKFKTYWEVERKDALIRLSQEENLDVIKLEEVIGNYLFTEKKPMRDEVIGMINDRPTLKERGTVAERITSRILSFVETFINGITN</sequence>
<evidence type="ECO:0000259" key="1">
    <source>
        <dbReference type="Pfam" id="PF12008"/>
    </source>
</evidence>
<organism evidence="2 3">
    <name type="scientific">Adhaeribacter terrigena</name>
    <dbReference type="NCBI Taxonomy" id="2793070"/>
    <lineage>
        <taxon>Bacteria</taxon>
        <taxon>Pseudomonadati</taxon>
        <taxon>Bacteroidota</taxon>
        <taxon>Cytophagia</taxon>
        <taxon>Cytophagales</taxon>
        <taxon>Hymenobacteraceae</taxon>
        <taxon>Adhaeribacter</taxon>
    </lineage>
</organism>
<dbReference type="RefSeq" id="WP_200505899.1">
    <property type="nucleotide sequence ID" value="NZ_JAEHFX010000003.1"/>
</dbReference>
<name>A0ABS1C0X1_9BACT</name>